<evidence type="ECO:0000313" key="1">
    <source>
        <dbReference type="EMBL" id="KAF2232824.1"/>
    </source>
</evidence>
<dbReference type="Proteomes" id="UP000800092">
    <property type="component" value="Unassembled WGS sequence"/>
</dbReference>
<keyword evidence="2" id="KW-1185">Reference proteome</keyword>
<accession>A0A6A6H3Z9</accession>
<organism evidence="1 2">
    <name type="scientific">Viridothelium virens</name>
    <name type="common">Speckled blister lichen</name>
    <name type="synonym">Trypethelium virens</name>
    <dbReference type="NCBI Taxonomy" id="1048519"/>
    <lineage>
        <taxon>Eukaryota</taxon>
        <taxon>Fungi</taxon>
        <taxon>Dikarya</taxon>
        <taxon>Ascomycota</taxon>
        <taxon>Pezizomycotina</taxon>
        <taxon>Dothideomycetes</taxon>
        <taxon>Dothideomycetes incertae sedis</taxon>
        <taxon>Trypetheliales</taxon>
        <taxon>Trypetheliaceae</taxon>
        <taxon>Viridothelium</taxon>
    </lineage>
</organism>
<proteinExistence type="predicted"/>
<dbReference type="EMBL" id="ML991812">
    <property type="protein sequence ID" value="KAF2232824.1"/>
    <property type="molecule type" value="Genomic_DNA"/>
</dbReference>
<dbReference type="AlphaFoldDB" id="A0A6A6H3Z9"/>
<reference evidence="1" key="1">
    <citation type="journal article" date="2020" name="Stud. Mycol.">
        <title>101 Dothideomycetes genomes: a test case for predicting lifestyles and emergence of pathogens.</title>
        <authorList>
            <person name="Haridas S."/>
            <person name="Albert R."/>
            <person name="Binder M."/>
            <person name="Bloem J."/>
            <person name="Labutti K."/>
            <person name="Salamov A."/>
            <person name="Andreopoulos B."/>
            <person name="Baker S."/>
            <person name="Barry K."/>
            <person name="Bills G."/>
            <person name="Bluhm B."/>
            <person name="Cannon C."/>
            <person name="Castanera R."/>
            <person name="Culley D."/>
            <person name="Daum C."/>
            <person name="Ezra D."/>
            <person name="Gonzalez J."/>
            <person name="Henrissat B."/>
            <person name="Kuo A."/>
            <person name="Liang C."/>
            <person name="Lipzen A."/>
            <person name="Lutzoni F."/>
            <person name="Magnuson J."/>
            <person name="Mondo S."/>
            <person name="Nolan M."/>
            <person name="Ohm R."/>
            <person name="Pangilinan J."/>
            <person name="Park H.-J."/>
            <person name="Ramirez L."/>
            <person name="Alfaro M."/>
            <person name="Sun H."/>
            <person name="Tritt A."/>
            <person name="Yoshinaga Y."/>
            <person name="Zwiers L.-H."/>
            <person name="Turgeon B."/>
            <person name="Goodwin S."/>
            <person name="Spatafora J."/>
            <person name="Crous P."/>
            <person name="Grigoriev I."/>
        </authorList>
    </citation>
    <scope>NUCLEOTIDE SEQUENCE</scope>
    <source>
        <strain evidence="1">Tuck. ex Michener</strain>
    </source>
</reference>
<sequence>MHGGIQVMKSLKALFCYAYPRTTSEMIVSTTPAISSVLSGRIRQPPPHTSVILQEF</sequence>
<protein>
    <submittedName>
        <fullName evidence="1">Uncharacterized protein</fullName>
    </submittedName>
</protein>
<name>A0A6A6H3Z9_VIRVR</name>
<gene>
    <name evidence="1" type="ORF">EV356DRAFT_504829</name>
</gene>
<evidence type="ECO:0000313" key="2">
    <source>
        <dbReference type="Proteomes" id="UP000800092"/>
    </source>
</evidence>
<feature type="non-terminal residue" evidence="1">
    <location>
        <position position="56"/>
    </location>
</feature>